<dbReference type="PROSITE" id="PS50850">
    <property type="entry name" value="MFS"/>
    <property type="match status" value="1"/>
</dbReference>
<dbReference type="RefSeq" id="WP_102075513.1">
    <property type="nucleotide sequence ID" value="NZ_PDNW01000023.1"/>
</dbReference>
<evidence type="ECO:0000259" key="5">
    <source>
        <dbReference type="PROSITE" id="PS50850"/>
    </source>
</evidence>
<dbReference type="GO" id="GO:0005886">
    <property type="term" value="C:plasma membrane"/>
    <property type="evidence" value="ECO:0007669"/>
    <property type="project" value="TreeGrafter"/>
</dbReference>
<feature type="transmembrane region" description="Helical" evidence="4">
    <location>
        <begin position="203"/>
        <end position="224"/>
    </location>
</feature>
<proteinExistence type="predicted"/>
<evidence type="ECO:0000256" key="4">
    <source>
        <dbReference type="SAM" id="Phobius"/>
    </source>
</evidence>
<dbReference type="SUPFAM" id="SSF103473">
    <property type="entry name" value="MFS general substrate transporter"/>
    <property type="match status" value="1"/>
</dbReference>
<evidence type="ECO:0000256" key="3">
    <source>
        <dbReference type="ARBA" id="ARBA00023136"/>
    </source>
</evidence>
<keyword evidence="3 4" id="KW-0472">Membrane</keyword>
<keyword evidence="2 4" id="KW-1133">Transmembrane helix</keyword>
<feature type="transmembrane region" description="Helical" evidence="4">
    <location>
        <begin position="236"/>
        <end position="256"/>
    </location>
</feature>
<sequence length="383" mass="40022">MKPGLTIWALSGGAAVSVGFARFGYALILPAMQADLELNYAQAGWLNTANSLGYLLGALLTILFVARLGNRILFAGGLVLTTVTLLGTGMTQDFQWLTLFRFLAGFGAAGAFICGGVLSGVLGTRAIVIFFSGGGLGMLLTGAVLPWLFYETGASAWPWAWLVIGAVCVPLSIAAVTACATIQEPSSPTTSTRWPWRHCAAEFIAYFFFGLGYIAYMTFIVAWVKHHTADPSRLAGTTSIMWILLGAMTLVAPIVWRSVFNGRRDGIPMALALLVLASGAALPLLLSNLIGTWLSALLVGASVFMVPSAVTGFVKTNLPPRAWGNALAVATSLFALGQTIGPVACGWISDLTGSLSSGLAASAGMLFLAALLALCQKPLPPLS</sequence>
<keyword evidence="1 4" id="KW-0812">Transmembrane</keyword>
<gene>
    <name evidence="6" type="ORF">CR159_18905</name>
</gene>
<dbReference type="InterPro" id="IPR010645">
    <property type="entry name" value="MFS_4"/>
</dbReference>
<keyword evidence="7" id="KW-1185">Reference proteome</keyword>
<dbReference type="GO" id="GO:0022857">
    <property type="term" value="F:transmembrane transporter activity"/>
    <property type="evidence" value="ECO:0007669"/>
    <property type="project" value="InterPro"/>
</dbReference>
<comment type="caution">
    <text evidence="6">The sequence shown here is derived from an EMBL/GenBank/DDBJ whole genome shotgun (WGS) entry which is preliminary data.</text>
</comment>
<evidence type="ECO:0000313" key="6">
    <source>
        <dbReference type="EMBL" id="PLC48252.1"/>
    </source>
</evidence>
<name>A0A2N4TZR4_9BURK</name>
<dbReference type="Gene3D" id="1.20.1250.20">
    <property type="entry name" value="MFS general substrate transporter like domains"/>
    <property type="match status" value="1"/>
</dbReference>
<feature type="transmembrane region" description="Helical" evidence="4">
    <location>
        <begin position="72"/>
        <end position="90"/>
    </location>
</feature>
<feature type="transmembrane region" description="Helical" evidence="4">
    <location>
        <begin position="102"/>
        <end position="122"/>
    </location>
</feature>
<dbReference type="Pfam" id="PF06779">
    <property type="entry name" value="MFS_4"/>
    <property type="match status" value="1"/>
</dbReference>
<feature type="domain" description="Major facilitator superfamily (MFS) profile" evidence="5">
    <location>
        <begin position="1"/>
        <end position="381"/>
    </location>
</feature>
<accession>A0A2N4TZR4</accession>
<protein>
    <submittedName>
        <fullName evidence="6">MFS transporter</fullName>
    </submittedName>
</protein>
<feature type="transmembrane region" description="Helical" evidence="4">
    <location>
        <begin position="326"/>
        <end position="349"/>
    </location>
</feature>
<dbReference type="AlphaFoldDB" id="A0A2N4TZR4"/>
<evidence type="ECO:0000256" key="2">
    <source>
        <dbReference type="ARBA" id="ARBA00022989"/>
    </source>
</evidence>
<dbReference type="Proteomes" id="UP000234190">
    <property type="component" value="Unassembled WGS sequence"/>
</dbReference>
<dbReference type="PANTHER" id="PTHR23537">
    <property type="match status" value="1"/>
</dbReference>
<dbReference type="EMBL" id="PDNW01000023">
    <property type="protein sequence ID" value="PLC48252.1"/>
    <property type="molecule type" value="Genomic_DNA"/>
</dbReference>
<feature type="transmembrane region" description="Helical" evidence="4">
    <location>
        <begin position="129"/>
        <end position="150"/>
    </location>
</feature>
<feature type="transmembrane region" description="Helical" evidence="4">
    <location>
        <begin position="45"/>
        <end position="65"/>
    </location>
</feature>
<dbReference type="InterPro" id="IPR020846">
    <property type="entry name" value="MFS_dom"/>
</dbReference>
<evidence type="ECO:0000313" key="7">
    <source>
        <dbReference type="Proteomes" id="UP000234190"/>
    </source>
</evidence>
<dbReference type="OrthoDB" id="8747367at2"/>
<organism evidence="6 7">
    <name type="scientific">Pollutimonas subterranea</name>
    <dbReference type="NCBI Taxonomy" id="2045210"/>
    <lineage>
        <taxon>Bacteria</taxon>
        <taxon>Pseudomonadati</taxon>
        <taxon>Pseudomonadota</taxon>
        <taxon>Betaproteobacteria</taxon>
        <taxon>Burkholderiales</taxon>
        <taxon>Alcaligenaceae</taxon>
        <taxon>Pollutimonas</taxon>
    </lineage>
</organism>
<feature type="transmembrane region" description="Helical" evidence="4">
    <location>
        <begin position="156"/>
        <end position="182"/>
    </location>
</feature>
<feature type="transmembrane region" description="Helical" evidence="4">
    <location>
        <begin position="292"/>
        <end position="314"/>
    </location>
</feature>
<dbReference type="PANTHER" id="PTHR23537:SF1">
    <property type="entry name" value="SUGAR TRANSPORTER"/>
    <property type="match status" value="1"/>
</dbReference>
<evidence type="ECO:0000256" key="1">
    <source>
        <dbReference type="ARBA" id="ARBA00022692"/>
    </source>
</evidence>
<feature type="transmembrane region" description="Helical" evidence="4">
    <location>
        <begin position="355"/>
        <end position="375"/>
    </location>
</feature>
<dbReference type="InterPro" id="IPR036259">
    <property type="entry name" value="MFS_trans_sf"/>
</dbReference>
<reference evidence="6 7" key="1">
    <citation type="submission" date="2017-10" db="EMBL/GenBank/DDBJ databases">
        <title>Two draft genome sequences of Pusillimonas sp. strains isolated from a nitrate- and radionuclide-contaminated groundwater in Russia.</title>
        <authorList>
            <person name="Grouzdev D.S."/>
            <person name="Tourova T.P."/>
            <person name="Goeva M.A."/>
            <person name="Babich T.L."/>
            <person name="Sokolova D.S."/>
            <person name="Abdullin R."/>
            <person name="Poltaraus A.B."/>
            <person name="Toshchakov S.V."/>
            <person name="Nazina T.N."/>
        </authorList>
    </citation>
    <scope>NUCLEOTIDE SEQUENCE [LARGE SCALE GENOMIC DNA]</scope>
    <source>
        <strain evidence="6 7">JR1/69-3-13</strain>
    </source>
</reference>
<feature type="transmembrane region" description="Helical" evidence="4">
    <location>
        <begin position="268"/>
        <end position="286"/>
    </location>
</feature>